<organism evidence="1 2">
    <name type="scientific">Quercus lobata</name>
    <name type="common">Valley oak</name>
    <dbReference type="NCBI Taxonomy" id="97700"/>
    <lineage>
        <taxon>Eukaryota</taxon>
        <taxon>Viridiplantae</taxon>
        <taxon>Streptophyta</taxon>
        <taxon>Embryophyta</taxon>
        <taxon>Tracheophyta</taxon>
        <taxon>Spermatophyta</taxon>
        <taxon>Magnoliopsida</taxon>
        <taxon>eudicotyledons</taxon>
        <taxon>Gunneridae</taxon>
        <taxon>Pentapetalae</taxon>
        <taxon>rosids</taxon>
        <taxon>fabids</taxon>
        <taxon>Fagales</taxon>
        <taxon>Fagaceae</taxon>
        <taxon>Quercus</taxon>
    </lineage>
</organism>
<name>A0A7N2LFV1_QUELO</name>
<dbReference type="EMBL" id="LRBV02000004">
    <property type="status" value="NOT_ANNOTATED_CDS"/>
    <property type="molecule type" value="Genomic_DNA"/>
</dbReference>
<dbReference type="PANTHER" id="PTHR48150">
    <property type="entry name" value="CYTOCHROME C OXIDASE-ASSEMBLY FACTOR COX23, MITOCHONDRIAL"/>
    <property type="match status" value="1"/>
</dbReference>
<evidence type="ECO:0000313" key="1">
    <source>
        <dbReference type="EnsemblPlants" id="QL04p028193:mrna"/>
    </source>
</evidence>
<proteinExistence type="predicted"/>
<dbReference type="Gramene" id="QL04p028193:mrna">
    <property type="protein sequence ID" value="QL04p028193:mrna"/>
    <property type="gene ID" value="QL04p028193"/>
</dbReference>
<accession>A0A7N2LFV1</accession>
<reference evidence="1" key="2">
    <citation type="submission" date="2021-01" db="UniProtKB">
        <authorList>
            <consortium name="EnsemblPlants"/>
        </authorList>
    </citation>
    <scope>IDENTIFICATION</scope>
</reference>
<evidence type="ECO:0000313" key="2">
    <source>
        <dbReference type="Proteomes" id="UP000594261"/>
    </source>
</evidence>
<protein>
    <submittedName>
        <fullName evidence="1">Uncharacterized protein</fullName>
    </submittedName>
</protein>
<dbReference type="FunCoup" id="A0A7N2LFV1">
    <property type="interactions" value="359"/>
</dbReference>
<keyword evidence="2" id="KW-1185">Reference proteome</keyword>
<dbReference type="EnsemblPlants" id="QL04p028193:mrna">
    <property type="protein sequence ID" value="QL04p028193:mrna"/>
    <property type="gene ID" value="QL04p028193"/>
</dbReference>
<dbReference type="Proteomes" id="UP000594261">
    <property type="component" value="Chromosome 4"/>
</dbReference>
<dbReference type="PANTHER" id="PTHR48150:SF1">
    <property type="entry name" value="COX19 FAMILY PROTEIN (CHCH MOTIF)"/>
    <property type="match status" value="1"/>
</dbReference>
<reference evidence="1 2" key="1">
    <citation type="journal article" date="2016" name="G3 (Bethesda)">
        <title>First Draft Assembly and Annotation of the Genome of a California Endemic Oak Quercus lobata Nee (Fagaceae).</title>
        <authorList>
            <person name="Sork V.L."/>
            <person name="Fitz-Gibbon S.T."/>
            <person name="Puiu D."/>
            <person name="Crepeau M."/>
            <person name="Gugger P.F."/>
            <person name="Sherman R."/>
            <person name="Stevens K."/>
            <person name="Langley C.H."/>
            <person name="Pellegrini M."/>
            <person name="Salzberg S.L."/>
        </authorList>
    </citation>
    <scope>NUCLEOTIDE SEQUENCE [LARGE SCALE GENOMIC DNA]</scope>
    <source>
        <strain evidence="1 2">cv. SW786</strain>
    </source>
</reference>
<sequence length="71" mass="7728">MASKASTPPYPSAAKISDSLCYSQYSASLKSLANISLTLGKLPSGFHFVLSFSKLTKIEAFVFFSWNLAFL</sequence>
<dbReference type="InParanoid" id="A0A7N2LFV1"/>
<dbReference type="AlphaFoldDB" id="A0A7N2LFV1"/>